<name>A0A835DW69_9POAL</name>
<reference evidence="1" key="1">
    <citation type="submission" date="2020-07" db="EMBL/GenBank/DDBJ databases">
        <title>Genome sequence and genetic diversity analysis of an under-domesticated orphan crop, white fonio (Digitaria exilis).</title>
        <authorList>
            <person name="Bennetzen J.L."/>
            <person name="Chen S."/>
            <person name="Ma X."/>
            <person name="Wang X."/>
            <person name="Yssel A.E.J."/>
            <person name="Chaluvadi S.R."/>
            <person name="Johnson M."/>
            <person name="Gangashetty P."/>
            <person name="Hamidou F."/>
            <person name="Sanogo M.D."/>
            <person name="Zwaenepoel A."/>
            <person name="Wallace J."/>
            <person name="Van De Peer Y."/>
            <person name="Van Deynze A."/>
        </authorList>
    </citation>
    <scope>NUCLEOTIDE SEQUENCE</scope>
    <source>
        <tissue evidence="1">Leaves</tissue>
    </source>
</reference>
<evidence type="ECO:0000313" key="2">
    <source>
        <dbReference type="Proteomes" id="UP000636709"/>
    </source>
</evidence>
<proteinExistence type="predicted"/>
<gene>
    <name evidence="1" type="ORF">HU200_063808</name>
</gene>
<dbReference type="OrthoDB" id="675438at2759"/>
<protein>
    <submittedName>
        <fullName evidence="1">Uncharacterized protein</fullName>
    </submittedName>
</protein>
<dbReference type="Proteomes" id="UP000636709">
    <property type="component" value="Unassembled WGS sequence"/>
</dbReference>
<dbReference type="AlphaFoldDB" id="A0A835DW69"/>
<comment type="caution">
    <text evidence="1">The sequence shown here is derived from an EMBL/GenBank/DDBJ whole genome shotgun (WGS) entry which is preliminary data.</text>
</comment>
<accession>A0A835DW69</accession>
<evidence type="ECO:0000313" key="1">
    <source>
        <dbReference type="EMBL" id="KAF8650895.1"/>
    </source>
</evidence>
<keyword evidence="2" id="KW-1185">Reference proteome</keyword>
<dbReference type="EMBL" id="JACEFO010002708">
    <property type="protein sequence ID" value="KAF8650895.1"/>
    <property type="molecule type" value="Genomic_DNA"/>
</dbReference>
<organism evidence="1 2">
    <name type="scientific">Digitaria exilis</name>
    <dbReference type="NCBI Taxonomy" id="1010633"/>
    <lineage>
        <taxon>Eukaryota</taxon>
        <taxon>Viridiplantae</taxon>
        <taxon>Streptophyta</taxon>
        <taxon>Embryophyta</taxon>
        <taxon>Tracheophyta</taxon>
        <taxon>Spermatophyta</taxon>
        <taxon>Magnoliopsida</taxon>
        <taxon>Liliopsida</taxon>
        <taxon>Poales</taxon>
        <taxon>Poaceae</taxon>
        <taxon>PACMAD clade</taxon>
        <taxon>Panicoideae</taxon>
        <taxon>Panicodae</taxon>
        <taxon>Paniceae</taxon>
        <taxon>Anthephorinae</taxon>
        <taxon>Digitaria</taxon>
    </lineage>
</organism>
<sequence>MILQALQDFGSSIFRQVVMLAYWVIWCHRHSIIFDNGTTSFEVWRAFFEELKLVTLGVKPVVKDKIITLFCIVCNICLFSFWELI</sequence>